<accession>A0A6F8XL27</accession>
<feature type="DNA-binding region" description="H-T-H motif" evidence="4">
    <location>
        <begin position="31"/>
        <end position="50"/>
    </location>
</feature>
<dbReference type="PANTHER" id="PTHR30055:SF234">
    <property type="entry name" value="HTH-TYPE TRANSCRIPTIONAL REGULATOR BETI"/>
    <property type="match status" value="1"/>
</dbReference>
<feature type="domain" description="HTH tetR-type" evidence="5">
    <location>
        <begin position="9"/>
        <end position="68"/>
    </location>
</feature>
<evidence type="ECO:0000259" key="5">
    <source>
        <dbReference type="PROSITE" id="PS50977"/>
    </source>
</evidence>
<protein>
    <submittedName>
        <fullName evidence="6">TetR family transcriptional regulator</fullName>
    </submittedName>
</protein>
<dbReference type="Proteomes" id="UP000502508">
    <property type="component" value="Chromosome"/>
</dbReference>
<evidence type="ECO:0000313" key="6">
    <source>
        <dbReference type="EMBL" id="BCB74524.1"/>
    </source>
</evidence>
<name>A0A6F8XL27_9ACTN</name>
<dbReference type="InterPro" id="IPR036271">
    <property type="entry name" value="Tet_transcr_reg_TetR-rel_C_sf"/>
</dbReference>
<evidence type="ECO:0000313" key="7">
    <source>
        <dbReference type="Proteomes" id="UP000502508"/>
    </source>
</evidence>
<dbReference type="EMBL" id="AP022870">
    <property type="protein sequence ID" value="BCB74524.1"/>
    <property type="molecule type" value="Genomic_DNA"/>
</dbReference>
<dbReference type="InterPro" id="IPR050109">
    <property type="entry name" value="HTH-type_TetR-like_transc_reg"/>
</dbReference>
<dbReference type="SUPFAM" id="SSF46689">
    <property type="entry name" value="Homeodomain-like"/>
    <property type="match status" value="1"/>
</dbReference>
<dbReference type="InterPro" id="IPR009057">
    <property type="entry name" value="Homeodomain-like_sf"/>
</dbReference>
<keyword evidence="7" id="KW-1185">Reference proteome</keyword>
<organism evidence="6 7">
    <name type="scientific">Phytohabitans flavus</name>
    <dbReference type="NCBI Taxonomy" id="1076124"/>
    <lineage>
        <taxon>Bacteria</taxon>
        <taxon>Bacillati</taxon>
        <taxon>Actinomycetota</taxon>
        <taxon>Actinomycetes</taxon>
        <taxon>Micromonosporales</taxon>
        <taxon>Micromonosporaceae</taxon>
    </lineage>
</organism>
<evidence type="ECO:0000256" key="1">
    <source>
        <dbReference type="ARBA" id="ARBA00023015"/>
    </source>
</evidence>
<dbReference type="InterPro" id="IPR001647">
    <property type="entry name" value="HTH_TetR"/>
</dbReference>
<dbReference type="Gene3D" id="1.10.357.10">
    <property type="entry name" value="Tetracycline Repressor, domain 2"/>
    <property type="match status" value="1"/>
</dbReference>
<dbReference type="GO" id="GO:0000976">
    <property type="term" value="F:transcription cis-regulatory region binding"/>
    <property type="evidence" value="ECO:0007669"/>
    <property type="project" value="TreeGrafter"/>
</dbReference>
<dbReference type="PRINTS" id="PR00455">
    <property type="entry name" value="HTHTETR"/>
</dbReference>
<evidence type="ECO:0000256" key="3">
    <source>
        <dbReference type="ARBA" id="ARBA00023163"/>
    </source>
</evidence>
<dbReference type="GO" id="GO:0003700">
    <property type="term" value="F:DNA-binding transcription factor activity"/>
    <property type="evidence" value="ECO:0007669"/>
    <property type="project" value="TreeGrafter"/>
</dbReference>
<evidence type="ECO:0000256" key="4">
    <source>
        <dbReference type="PROSITE-ProRule" id="PRU00335"/>
    </source>
</evidence>
<dbReference type="PROSITE" id="PS50977">
    <property type="entry name" value="HTH_TETR_2"/>
    <property type="match status" value="1"/>
</dbReference>
<keyword evidence="1" id="KW-0805">Transcription regulation</keyword>
<proteinExistence type="predicted"/>
<dbReference type="KEGG" id="pfla:Pflav_009340"/>
<dbReference type="AlphaFoldDB" id="A0A6F8XL27"/>
<evidence type="ECO:0000256" key="2">
    <source>
        <dbReference type="ARBA" id="ARBA00023125"/>
    </source>
</evidence>
<gene>
    <name evidence="6" type="ORF">Pflav_009340</name>
</gene>
<keyword evidence="2 4" id="KW-0238">DNA-binding</keyword>
<dbReference type="Pfam" id="PF00440">
    <property type="entry name" value="TetR_N"/>
    <property type="match status" value="1"/>
</dbReference>
<sequence>MTRSPVLRDHIAAGMLDVAAALLAERGEQASMTDIAEAAGVSRATLYRYFPNRQALLRALTEVAFADLSSRIADAKVDTVPIDEAIARLTRAMLAATSKYRALTLFEKSPSDLAEADQVLIEPIRTLFRRGDAEQAFRADLPIETLVEIYIGLLEATVRRVLRGRFGVEEASAAMTGVFLRGARRPASAG</sequence>
<reference evidence="6 7" key="1">
    <citation type="submission" date="2020-03" db="EMBL/GenBank/DDBJ databases">
        <title>Whole genome shotgun sequence of Phytohabitans flavus NBRC 107702.</title>
        <authorList>
            <person name="Komaki H."/>
            <person name="Tamura T."/>
        </authorList>
    </citation>
    <scope>NUCLEOTIDE SEQUENCE [LARGE SCALE GENOMIC DNA]</scope>
    <source>
        <strain evidence="6 7">NBRC 107702</strain>
    </source>
</reference>
<dbReference type="SUPFAM" id="SSF48498">
    <property type="entry name" value="Tetracyclin repressor-like, C-terminal domain"/>
    <property type="match status" value="1"/>
</dbReference>
<dbReference type="RefSeq" id="WP_197937941.1">
    <property type="nucleotide sequence ID" value="NZ_AP022870.1"/>
</dbReference>
<keyword evidence="3" id="KW-0804">Transcription</keyword>
<dbReference type="PANTHER" id="PTHR30055">
    <property type="entry name" value="HTH-TYPE TRANSCRIPTIONAL REGULATOR RUTR"/>
    <property type="match status" value="1"/>
</dbReference>
<reference evidence="6 7" key="2">
    <citation type="submission" date="2020-03" db="EMBL/GenBank/DDBJ databases">
        <authorList>
            <person name="Ichikawa N."/>
            <person name="Kimura A."/>
            <person name="Kitahashi Y."/>
            <person name="Uohara A."/>
        </authorList>
    </citation>
    <scope>NUCLEOTIDE SEQUENCE [LARGE SCALE GENOMIC DNA]</scope>
    <source>
        <strain evidence="6 7">NBRC 107702</strain>
    </source>
</reference>